<reference evidence="2" key="1">
    <citation type="journal article" date="2019" name="Int. J. Syst. Evol. Microbiol.">
        <title>The Global Catalogue of Microorganisms (GCM) 10K type strain sequencing project: providing services to taxonomists for standard genome sequencing and annotation.</title>
        <authorList>
            <consortium name="The Broad Institute Genomics Platform"/>
            <consortium name="The Broad Institute Genome Sequencing Center for Infectious Disease"/>
            <person name="Wu L."/>
            <person name="Ma J."/>
        </authorList>
    </citation>
    <scope>NUCLEOTIDE SEQUENCE [LARGE SCALE GENOMIC DNA]</scope>
    <source>
        <strain evidence="2">CCM 8725</strain>
    </source>
</reference>
<accession>A0ABW5F8H2</accession>
<dbReference type="InterPro" id="IPR014512">
    <property type="entry name" value="O_gly_hydro"/>
</dbReference>
<name>A0ABW5F8H2_9BACL</name>
<dbReference type="InterPro" id="IPR008928">
    <property type="entry name" value="6-hairpin_glycosidase_sf"/>
</dbReference>
<dbReference type="PANTHER" id="PTHR47791">
    <property type="entry name" value="MEIOTICALLY UP-REGULATED GENE 191 PROTEIN"/>
    <property type="match status" value="1"/>
</dbReference>
<dbReference type="EMBL" id="JBHUKY010000024">
    <property type="protein sequence ID" value="MFD2411234.1"/>
    <property type="molecule type" value="Genomic_DNA"/>
</dbReference>
<dbReference type="RefSeq" id="WP_379255394.1">
    <property type="nucleotide sequence ID" value="NZ_JBHSVQ010000001.1"/>
</dbReference>
<dbReference type="Gene3D" id="1.50.10.20">
    <property type="match status" value="1"/>
</dbReference>
<dbReference type="SUPFAM" id="SSF48208">
    <property type="entry name" value="Six-hairpin glycosidases"/>
    <property type="match status" value="1"/>
</dbReference>
<keyword evidence="1" id="KW-0378">Hydrolase</keyword>
<gene>
    <name evidence="1" type="ORF">ACFSX3_15180</name>
</gene>
<dbReference type="Pfam" id="PF03663">
    <property type="entry name" value="Glyco_hydro_76"/>
    <property type="match status" value="1"/>
</dbReference>
<sequence length="358" mass="39917">MKQMELEQWAERADSAQEALEVFFWNEAIGMYDIETPCPDGACNTVFHYWWMAHAVDVLVDGLLRTGAAGYRERLSALHAGLLRRNDGVWPNELYDDMEWMALAWLRAYQATGDELYKETVLILWTDIRTGWNSHSGGGIAWQKTQLDYKNTPANAPAAILAARLYQAFGDPQDLEWAHALYSWQQSHLVDPDTGFVWDGMNRTGDGGIDKDWKYSYNQGVYIGAAIELYRITGNRDYLEEARRTFAAAVKELAGPHDGILPDEGGGDAGLFKGILVRYAAELALAGPEDGAAAAFLRSNAEMLWDQGKREDKVLFGPDWTTAPSDVVQLSTHLSGIKLLERMAVFAETGQPNAQPSF</sequence>
<comment type="caution">
    <text evidence="1">The sequence shown here is derived from an EMBL/GenBank/DDBJ whole genome shotgun (WGS) entry which is preliminary data.</text>
</comment>
<evidence type="ECO:0000313" key="1">
    <source>
        <dbReference type="EMBL" id="MFD2411234.1"/>
    </source>
</evidence>
<dbReference type="PIRSF" id="PIRSF021505">
    <property type="entry name" value="O_gly_hdrol"/>
    <property type="match status" value="1"/>
</dbReference>
<dbReference type="InterPro" id="IPR005198">
    <property type="entry name" value="Glyco_hydro_76"/>
</dbReference>
<dbReference type="PANTHER" id="PTHR47791:SF3">
    <property type="entry name" value="MEIOTICALLY UP-REGULATED GENE 191 PROTEIN"/>
    <property type="match status" value="1"/>
</dbReference>
<dbReference type="InterPro" id="IPR053169">
    <property type="entry name" value="MUG_Protein"/>
</dbReference>
<dbReference type="GO" id="GO:0016787">
    <property type="term" value="F:hydrolase activity"/>
    <property type="evidence" value="ECO:0007669"/>
    <property type="project" value="UniProtKB-KW"/>
</dbReference>
<proteinExistence type="predicted"/>
<dbReference type="Proteomes" id="UP001597448">
    <property type="component" value="Unassembled WGS sequence"/>
</dbReference>
<protein>
    <submittedName>
        <fullName evidence="1">Glycoside hydrolase family 76 protein</fullName>
    </submittedName>
</protein>
<keyword evidence="2" id="KW-1185">Reference proteome</keyword>
<evidence type="ECO:0000313" key="2">
    <source>
        <dbReference type="Proteomes" id="UP001597448"/>
    </source>
</evidence>
<organism evidence="1 2">
    <name type="scientific">Paenibacillus rhizoplanae</name>
    <dbReference type="NCBI Taxonomy" id="1917181"/>
    <lineage>
        <taxon>Bacteria</taxon>
        <taxon>Bacillati</taxon>
        <taxon>Bacillota</taxon>
        <taxon>Bacilli</taxon>
        <taxon>Bacillales</taxon>
        <taxon>Paenibacillaceae</taxon>
        <taxon>Paenibacillus</taxon>
    </lineage>
</organism>